<evidence type="ECO:0000313" key="5">
    <source>
        <dbReference type="Proteomes" id="UP001162164"/>
    </source>
</evidence>
<dbReference type="InterPro" id="IPR012337">
    <property type="entry name" value="RNaseH-like_sf"/>
</dbReference>
<dbReference type="Proteomes" id="UP001162164">
    <property type="component" value="Unassembled WGS sequence"/>
</dbReference>
<proteinExistence type="predicted"/>
<reference evidence="4" key="1">
    <citation type="journal article" date="2023" name="Insect Mol. Biol.">
        <title>Genome sequencing provides insights into the evolution of gene families encoding plant cell wall-degrading enzymes in longhorned beetles.</title>
        <authorList>
            <person name="Shin N.R."/>
            <person name="Okamura Y."/>
            <person name="Kirsch R."/>
            <person name="Pauchet Y."/>
        </authorList>
    </citation>
    <scope>NUCLEOTIDE SEQUENCE</scope>
    <source>
        <strain evidence="4">MMC_N1</strain>
    </source>
</reference>
<accession>A0ABQ9IQQ4</accession>
<sequence length="491" mass="56447">MQGMNMKIIYTPGKINVLADTLSRPFCVHPEEKSCDVCFVSVEIPSFSPTDIRQKQLLDPELQKIIIALESQDLTELTRWSERGYLLSNGVLYRHIPDLDNEEAQLVIPVQCREEIMKQYHDSDVAGHYGVDRTFQKISNKFYFTGMRRYIADYIKNCIQCQRYKATNLKPSGLLQTPAPAQRFEIIAVDLFGPLPETSSQNRWILLVEDTASKWVELFALQAATAEACAKVLIGEIFLRFGTPRKIISDNGVQFISDVMQKVTFCFGIKNSFIPLYHPESNPVERKNRELKTQLSILVQDKHNTWDIHLESIRFAINSTVCESTSRTPAFLTFGREIRAPHDSVYDLRQIVNAENFVPRISPYLHKLSDSLCEAQEVLVEKQDKRKEVADRHRKNICFHVGDKVLVKTHTLSNVQKGYTNKFSTKRDGPYVITKMVTPTTYEISTMDEDPTTLGKYHVSDIYPFYVNENSTTPKPVEPKRKRGRPRKKKT</sequence>
<name>A0ABQ9IQQ4_9CUCU</name>
<organism evidence="4 5">
    <name type="scientific">Molorchus minor</name>
    <dbReference type="NCBI Taxonomy" id="1323400"/>
    <lineage>
        <taxon>Eukaryota</taxon>
        <taxon>Metazoa</taxon>
        <taxon>Ecdysozoa</taxon>
        <taxon>Arthropoda</taxon>
        <taxon>Hexapoda</taxon>
        <taxon>Insecta</taxon>
        <taxon>Pterygota</taxon>
        <taxon>Neoptera</taxon>
        <taxon>Endopterygota</taxon>
        <taxon>Coleoptera</taxon>
        <taxon>Polyphaga</taxon>
        <taxon>Cucujiformia</taxon>
        <taxon>Chrysomeloidea</taxon>
        <taxon>Cerambycidae</taxon>
        <taxon>Lamiinae</taxon>
        <taxon>Monochamini</taxon>
        <taxon>Molorchus</taxon>
    </lineage>
</organism>
<evidence type="ECO:0000256" key="1">
    <source>
        <dbReference type="ARBA" id="ARBA00012493"/>
    </source>
</evidence>
<evidence type="ECO:0000313" key="4">
    <source>
        <dbReference type="EMBL" id="KAJ8954458.1"/>
    </source>
</evidence>
<feature type="compositionally biased region" description="Basic residues" evidence="2">
    <location>
        <begin position="480"/>
        <end position="491"/>
    </location>
</feature>
<dbReference type="SUPFAM" id="SSF53098">
    <property type="entry name" value="Ribonuclease H-like"/>
    <property type="match status" value="1"/>
</dbReference>
<protein>
    <recommendedName>
        <fullName evidence="1">RNA-directed DNA polymerase</fullName>
        <ecNumber evidence="1">2.7.7.49</ecNumber>
    </recommendedName>
</protein>
<dbReference type="Gene3D" id="1.10.340.70">
    <property type="match status" value="1"/>
</dbReference>
<dbReference type="Pfam" id="PF17921">
    <property type="entry name" value="Integrase_H2C2"/>
    <property type="match status" value="1"/>
</dbReference>
<dbReference type="PANTHER" id="PTHR37984:SF5">
    <property type="entry name" value="PROTEIN NYNRIN-LIKE"/>
    <property type="match status" value="1"/>
</dbReference>
<dbReference type="EMBL" id="JAPWTJ010003593">
    <property type="protein sequence ID" value="KAJ8954458.1"/>
    <property type="molecule type" value="Genomic_DNA"/>
</dbReference>
<dbReference type="InterPro" id="IPR001584">
    <property type="entry name" value="Integrase_cat-core"/>
</dbReference>
<dbReference type="InterPro" id="IPR036397">
    <property type="entry name" value="RNaseH_sf"/>
</dbReference>
<dbReference type="InterPro" id="IPR050951">
    <property type="entry name" value="Retrovirus_Pol_polyprotein"/>
</dbReference>
<evidence type="ECO:0000259" key="3">
    <source>
        <dbReference type="PROSITE" id="PS50994"/>
    </source>
</evidence>
<gene>
    <name evidence="4" type="ORF">NQ317_017146</name>
</gene>
<feature type="region of interest" description="Disordered" evidence="2">
    <location>
        <begin position="468"/>
        <end position="491"/>
    </location>
</feature>
<dbReference type="Gene3D" id="3.30.420.10">
    <property type="entry name" value="Ribonuclease H-like superfamily/Ribonuclease H"/>
    <property type="match status" value="1"/>
</dbReference>
<comment type="caution">
    <text evidence="4">The sequence shown here is derived from an EMBL/GenBank/DDBJ whole genome shotgun (WGS) entry which is preliminary data.</text>
</comment>
<dbReference type="PROSITE" id="PS50994">
    <property type="entry name" value="INTEGRASE"/>
    <property type="match status" value="1"/>
</dbReference>
<dbReference type="EC" id="2.7.7.49" evidence="1"/>
<evidence type="ECO:0000256" key="2">
    <source>
        <dbReference type="SAM" id="MobiDB-lite"/>
    </source>
</evidence>
<keyword evidence="5" id="KW-1185">Reference proteome</keyword>
<dbReference type="InterPro" id="IPR041588">
    <property type="entry name" value="Integrase_H2C2"/>
</dbReference>
<feature type="domain" description="Integrase catalytic" evidence="3">
    <location>
        <begin position="176"/>
        <end position="337"/>
    </location>
</feature>
<dbReference type="PANTHER" id="PTHR37984">
    <property type="entry name" value="PROTEIN CBG26694"/>
    <property type="match status" value="1"/>
</dbReference>